<feature type="compositionally biased region" description="Low complexity" evidence="2">
    <location>
        <begin position="280"/>
        <end position="291"/>
    </location>
</feature>
<feature type="region of interest" description="Disordered" evidence="2">
    <location>
        <begin position="233"/>
        <end position="457"/>
    </location>
</feature>
<keyword evidence="1" id="KW-0175">Coiled coil</keyword>
<feature type="coiled-coil region" evidence="1">
    <location>
        <begin position="183"/>
        <end position="217"/>
    </location>
</feature>
<organism evidence="3">
    <name type="scientific">Palpitomonas bilix</name>
    <dbReference type="NCBI Taxonomy" id="652834"/>
    <lineage>
        <taxon>Eukaryota</taxon>
        <taxon>Eukaryota incertae sedis</taxon>
    </lineage>
</organism>
<gene>
    <name evidence="3" type="ORF">PBIL07802_LOCUS7482</name>
</gene>
<proteinExistence type="predicted"/>
<dbReference type="AlphaFoldDB" id="A0A7S3D3H4"/>
<evidence type="ECO:0000256" key="1">
    <source>
        <dbReference type="SAM" id="Coils"/>
    </source>
</evidence>
<reference evidence="3" key="1">
    <citation type="submission" date="2021-01" db="EMBL/GenBank/DDBJ databases">
        <authorList>
            <person name="Corre E."/>
            <person name="Pelletier E."/>
            <person name="Niang G."/>
            <person name="Scheremetjew M."/>
            <person name="Finn R."/>
            <person name="Kale V."/>
            <person name="Holt S."/>
            <person name="Cochrane G."/>
            <person name="Meng A."/>
            <person name="Brown T."/>
            <person name="Cohen L."/>
        </authorList>
    </citation>
    <scope>NUCLEOTIDE SEQUENCE</scope>
    <source>
        <strain evidence="3">NIES-2562</strain>
    </source>
</reference>
<feature type="compositionally biased region" description="Basic and acidic residues" evidence="2">
    <location>
        <begin position="425"/>
        <end position="434"/>
    </location>
</feature>
<feature type="compositionally biased region" description="Acidic residues" evidence="2">
    <location>
        <begin position="305"/>
        <end position="314"/>
    </location>
</feature>
<sequence>MGGVGDETSALRVLTTKVQMDGCEGGSTFFFFLSFEGIVPSAKRKTGEGTTSLGFSNVKIVATNLQCTYTALTTSRELEQQFKMAAAMRSRLLPSYLEGLRRELKLEGGKREDAFEIKQTNDGGVNATDLIFKVPVQVDSRARKFPCRIRLIESSDMAADLTPAIGRLFDVFSKIDSQLQYHVRQAEEAKGEVIAMHDQYEAEVREYEERERELLRCTLLLVNEKKRQIRRAQSLPPGEYLQENMGGGGDERIEASTKGGRGKGGSGGGGGGGTARRRQAAATTATSVAGRGKSRGGVKRRRVDDESDGEDDSNHDDAKAETRMEVEEKEGGNVKVEHSSPVRVTADRKRDSSVFDTGASPSAAAHQMISDKEPARQRRRRGGLAKADMADGDDDRDPSSTFTQGRSQVEKEEEIMLDSVFADVDQSRERERRGNQGRQQKKKEGAKELLDSLFTDF</sequence>
<dbReference type="SUPFAM" id="SSF58022">
    <property type="entry name" value="XRCC4, C-terminal oligomerization domain"/>
    <property type="match status" value="1"/>
</dbReference>
<accession>A0A7S3D3H4</accession>
<feature type="compositionally biased region" description="Basic and acidic residues" evidence="2">
    <location>
        <begin position="315"/>
        <end position="353"/>
    </location>
</feature>
<feature type="compositionally biased region" description="Gly residues" evidence="2">
    <location>
        <begin position="262"/>
        <end position="274"/>
    </location>
</feature>
<protein>
    <submittedName>
        <fullName evidence="3">Uncharacterized protein</fullName>
    </submittedName>
</protein>
<feature type="compositionally biased region" description="Basic residues" evidence="2">
    <location>
        <begin position="292"/>
        <end position="301"/>
    </location>
</feature>
<evidence type="ECO:0000313" key="3">
    <source>
        <dbReference type="EMBL" id="CAE0245301.1"/>
    </source>
</evidence>
<dbReference type="EMBL" id="HBIB01011535">
    <property type="protein sequence ID" value="CAE0245301.1"/>
    <property type="molecule type" value="Transcribed_RNA"/>
</dbReference>
<name>A0A7S3D3H4_9EUKA</name>
<evidence type="ECO:0000256" key="2">
    <source>
        <dbReference type="SAM" id="MobiDB-lite"/>
    </source>
</evidence>